<keyword evidence="3" id="KW-0507">mRNA processing</keyword>
<dbReference type="AlphaFoldDB" id="A0A061J9V7"/>
<feature type="domain" description="Pre-mRNA-splicing factor Syf1-like N-terminal HAT-repeats" evidence="10">
    <location>
        <begin position="10"/>
        <end position="173"/>
    </location>
</feature>
<dbReference type="Pfam" id="PF23231">
    <property type="entry name" value="HAT_Syf1_CNRKL1_C"/>
    <property type="match status" value="1"/>
</dbReference>
<keyword evidence="6" id="KW-0508">mRNA splicing</keyword>
<evidence type="ECO:0000313" key="12">
    <source>
        <dbReference type="Proteomes" id="UP000031737"/>
    </source>
</evidence>
<dbReference type="Pfam" id="PF23220">
    <property type="entry name" value="HAT_Syf1_M"/>
    <property type="match status" value="1"/>
</dbReference>
<evidence type="ECO:0000313" key="11">
    <source>
        <dbReference type="EMBL" id="ESL12228.1"/>
    </source>
</evidence>
<dbReference type="VEuPathDB" id="TriTrypDB:TRSC58_00008"/>
<comment type="subcellular location">
    <subcellularLocation>
        <location evidence="1">Nucleus</location>
    </subcellularLocation>
</comment>
<name>A0A061J9V7_TRYRA</name>
<comment type="caution">
    <text evidence="11">The sequence shown here is derived from an EMBL/GenBank/DDBJ whole genome shotgun (WGS) entry which is preliminary data.</text>
</comment>
<evidence type="ECO:0000259" key="9">
    <source>
        <dbReference type="Pfam" id="PF23231"/>
    </source>
</evidence>
<evidence type="ECO:0000259" key="10">
    <source>
        <dbReference type="Pfam" id="PF23233"/>
    </source>
</evidence>
<dbReference type="SMART" id="SM00386">
    <property type="entry name" value="HAT"/>
    <property type="match status" value="3"/>
</dbReference>
<keyword evidence="4" id="KW-0747">Spliceosome</keyword>
<dbReference type="GO" id="GO:0071007">
    <property type="term" value="C:U2-type catalytic step 2 spliceosome"/>
    <property type="evidence" value="ECO:0007669"/>
    <property type="project" value="TreeGrafter"/>
</dbReference>
<dbReference type="GO" id="GO:0000974">
    <property type="term" value="C:Prp19 complex"/>
    <property type="evidence" value="ECO:0007669"/>
    <property type="project" value="TreeGrafter"/>
</dbReference>
<evidence type="ECO:0000256" key="3">
    <source>
        <dbReference type="ARBA" id="ARBA00022664"/>
    </source>
</evidence>
<keyword evidence="12" id="KW-1185">Reference proteome</keyword>
<dbReference type="InterPro" id="IPR003107">
    <property type="entry name" value="HAT"/>
</dbReference>
<dbReference type="InterPro" id="IPR045075">
    <property type="entry name" value="Syf1-like"/>
</dbReference>
<dbReference type="InterPro" id="IPR055433">
    <property type="entry name" value="HAT_Syf1-like_N"/>
</dbReference>
<keyword evidence="5" id="KW-0677">Repeat</keyword>
<protein>
    <recommendedName>
        <fullName evidence="13">Pre-mRNA-splicing factor SYF1</fullName>
    </recommendedName>
</protein>
<dbReference type="SUPFAM" id="SSF48452">
    <property type="entry name" value="TPR-like"/>
    <property type="match status" value="1"/>
</dbReference>
<sequence length="789" mass="89240">MGSLPAESLELEVLRVPTSVKTWLRLIHAIQGAEFESKAAKANATNVAYERAIRANAFSYKLWMSYIAYRYENTKELSSWHEWFRALRSIYDRAVEKLPMMPLLWVSFLEFLMDAAVPPRLTLVRHTILRALRALPVTQHHRVWRLAKRWTRLPHVPTATAQYLWRLHLLFDPRASNQRDYFLMLWEKGGPGEFLTECAVFILDGHPHEELLRDTTFWETVRLALETKDLRFGGDFVLIEKLVEVAAEHCASPSELSISHTVFLAGQGEFEKARAALWALLENAGDTTIFLRVFSMAVAFEDQIVDSLAMDSSIQICTAGEYEQIARRLCGDAQDPLHHLLRLTQQHALLLNEVQLRENRWDTTMWLKRVELLQEMVCDNRASHKDVVALYRQAIAQCTSGMQPVDVEVAQLFESYACYLWDTELRKDAIALLKDAAWHRSFSSTTGNLFLVGLFVEFMLLSSTRADCLRELLSNLQAVDAPNVIRSRGLITGTVVTVLQKDPRAWMLAVDVAFDESPETLGRVIDLYNNSAAYSAEGACYVAGRLWHSDRTHEAFREFERALVALKSTPLATLYVLQQYLSCLCLSFGEKLPLHRLRELTRLGLEVVPLTLHLCPASSVEYLLNCAALESRLGLSGTAVKVVQDCLDVVERRGGVAEDFLLCLVDTVLDVTLALQGSQVFRQYCAKLLQRPHLSPSFVQRVALWWAAVEKRTDNVETAQTVMDACCKLQDPNSSHGCVFWSLWESICTTVSQFEEVNKRRQQVALQYADNSAPAAGASVTPRATKTAA</sequence>
<evidence type="ECO:0008006" key="13">
    <source>
        <dbReference type="Google" id="ProtNLM"/>
    </source>
</evidence>
<dbReference type="PANTHER" id="PTHR11246:SF5">
    <property type="entry name" value="PRE-MRNA-SPLICING FACTOR SYF1"/>
    <property type="match status" value="1"/>
</dbReference>
<proteinExistence type="inferred from homology"/>
<comment type="similarity">
    <text evidence="2">Belongs to the crooked-neck family.</text>
</comment>
<dbReference type="Pfam" id="PF23233">
    <property type="entry name" value="HAT_Syf1_CNRKL1_N"/>
    <property type="match status" value="1"/>
</dbReference>
<dbReference type="Gene3D" id="1.25.40.10">
    <property type="entry name" value="Tetratricopeptide repeat domain"/>
    <property type="match status" value="1"/>
</dbReference>
<dbReference type="OrthoDB" id="10067343at2759"/>
<dbReference type="InterPro" id="IPR056350">
    <property type="entry name" value="HAT_Syf1_central"/>
</dbReference>
<feature type="domain" description="Pre-mRNA-splicing factor SYF1 central HAT repeats" evidence="8">
    <location>
        <begin position="263"/>
        <end position="396"/>
    </location>
</feature>
<evidence type="ECO:0000256" key="1">
    <source>
        <dbReference type="ARBA" id="ARBA00004123"/>
    </source>
</evidence>
<evidence type="ECO:0000256" key="2">
    <source>
        <dbReference type="ARBA" id="ARBA00008644"/>
    </source>
</evidence>
<dbReference type="InterPro" id="IPR055430">
    <property type="entry name" value="HAT_Syf1_CNRKL1_C"/>
</dbReference>
<evidence type="ECO:0000256" key="5">
    <source>
        <dbReference type="ARBA" id="ARBA00022737"/>
    </source>
</evidence>
<evidence type="ECO:0000256" key="4">
    <source>
        <dbReference type="ARBA" id="ARBA00022728"/>
    </source>
</evidence>
<keyword evidence="7" id="KW-0539">Nucleus</keyword>
<reference evidence="11 12" key="1">
    <citation type="submission" date="2013-07" db="EMBL/GenBank/DDBJ databases">
        <authorList>
            <person name="Stoco P.H."/>
            <person name="Wagner G."/>
            <person name="Gerber A."/>
            <person name="Zaha A."/>
            <person name="Thompson C."/>
            <person name="Bartholomeu D.C."/>
            <person name="Luckemeyer D.D."/>
            <person name="Bahia D."/>
            <person name="Loreto E."/>
            <person name="Prestes E.B."/>
            <person name="Lima F.M."/>
            <person name="Rodrigues-Luiz G."/>
            <person name="Vallejo G.A."/>
            <person name="Filho J.F."/>
            <person name="Monteiro K.M."/>
            <person name="Tyler K.M."/>
            <person name="de Almeida L.G."/>
            <person name="Ortiz M.F."/>
            <person name="Siervo M.A."/>
            <person name="de Moraes M.H."/>
            <person name="Cunha O.L."/>
            <person name="Mendonca-Neto R."/>
            <person name="Silva R."/>
            <person name="Teixeira S.M."/>
            <person name="Murta S.M."/>
            <person name="Sincero T.C."/>
            <person name="Mendes T.A."/>
            <person name="Urmenyi T.P."/>
            <person name="Silva V.G."/>
            <person name="da Rocha W.D."/>
            <person name="Andersson B."/>
            <person name="Romanha A.J."/>
            <person name="Steindel M."/>
            <person name="de Vasconcelos A.T."/>
            <person name="Grisard E.C."/>
        </authorList>
    </citation>
    <scope>NUCLEOTIDE SEQUENCE [LARGE SCALE GENOMIC DNA]</scope>
    <source>
        <strain evidence="11 12">SC58</strain>
    </source>
</reference>
<accession>A0A061J9V7</accession>
<gene>
    <name evidence="11" type="ORF">TRSC58_00008</name>
</gene>
<feature type="domain" description="Pre-mRNA-splicing factor Syf1/CRNKL1-like C-terminal HAT-repeats" evidence="9">
    <location>
        <begin position="494"/>
        <end position="770"/>
    </location>
</feature>
<evidence type="ECO:0000259" key="8">
    <source>
        <dbReference type="Pfam" id="PF23220"/>
    </source>
</evidence>
<dbReference type="Proteomes" id="UP000031737">
    <property type="component" value="Unassembled WGS sequence"/>
</dbReference>
<dbReference type="InterPro" id="IPR011990">
    <property type="entry name" value="TPR-like_helical_dom_sf"/>
</dbReference>
<dbReference type="EMBL" id="AUPL01000008">
    <property type="protein sequence ID" value="ESL12228.1"/>
    <property type="molecule type" value="Genomic_DNA"/>
</dbReference>
<dbReference type="GO" id="GO:0071014">
    <property type="term" value="C:post-mRNA release spliceosomal complex"/>
    <property type="evidence" value="ECO:0007669"/>
    <property type="project" value="TreeGrafter"/>
</dbReference>
<dbReference type="GO" id="GO:0000349">
    <property type="term" value="P:generation of catalytic spliceosome for first transesterification step"/>
    <property type="evidence" value="ECO:0007669"/>
    <property type="project" value="TreeGrafter"/>
</dbReference>
<dbReference type="PANTHER" id="PTHR11246">
    <property type="entry name" value="PRE-MRNA SPLICING FACTOR"/>
    <property type="match status" value="1"/>
</dbReference>
<evidence type="ECO:0000256" key="6">
    <source>
        <dbReference type="ARBA" id="ARBA00023187"/>
    </source>
</evidence>
<evidence type="ECO:0000256" key="7">
    <source>
        <dbReference type="ARBA" id="ARBA00023242"/>
    </source>
</evidence>
<organism evidence="11 12">
    <name type="scientific">Trypanosoma rangeli SC58</name>
    <dbReference type="NCBI Taxonomy" id="429131"/>
    <lineage>
        <taxon>Eukaryota</taxon>
        <taxon>Discoba</taxon>
        <taxon>Euglenozoa</taxon>
        <taxon>Kinetoplastea</taxon>
        <taxon>Metakinetoplastina</taxon>
        <taxon>Trypanosomatida</taxon>
        <taxon>Trypanosomatidae</taxon>
        <taxon>Trypanosoma</taxon>
        <taxon>Herpetosoma</taxon>
    </lineage>
</organism>